<evidence type="ECO:0000313" key="4">
    <source>
        <dbReference type="EMBL" id="AEI52031.1"/>
    </source>
</evidence>
<dbReference type="KEGG" id="rsi:Runsl_5894"/>
<organism evidence="4 5">
    <name type="scientific">Runella slithyformis (strain ATCC 29530 / DSM 19594 / LMG 11500 / NCIMB 11436 / LSU 4)</name>
    <dbReference type="NCBI Taxonomy" id="761193"/>
    <lineage>
        <taxon>Bacteria</taxon>
        <taxon>Pseudomonadati</taxon>
        <taxon>Bacteroidota</taxon>
        <taxon>Cytophagia</taxon>
        <taxon>Cytophagales</taxon>
        <taxon>Spirosomataceae</taxon>
        <taxon>Runella</taxon>
    </lineage>
</organism>
<feature type="compositionally biased region" description="Basic and acidic residues" evidence="1">
    <location>
        <begin position="403"/>
        <end position="421"/>
    </location>
</feature>
<dbReference type="Pfam" id="PF07863">
    <property type="entry name" value="CtnDOT_TraJ"/>
    <property type="match status" value="1"/>
</dbReference>
<evidence type="ECO:0000256" key="1">
    <source>
        <dbReference type="SAM" id="MobiDB-lite"/>
    </source>
</evidence>
<geneLocation type="plasmid" evidence="4 5">
    <name>pRUNSL02</name>
</geneLocation>
<proteinExistence type="predicted"/>
<gene>
    <name evidence="4" type="ordered locus">Runsl_5894</name>
</gene>
<sequence>MNFDILKTLEQVYQSTLTSSNSAAEKIEVSIRAAAGIGALVYIFSRLIGQISRNEPIDFFPYLRPFLMVLLIASAPKMCDVMDAFGKKTVGLVNASNGDLYEKVKKNTEMIQKKIREKWDEIGTNPQRYKEIFGGNLNEDREAFMGLGSVGVDFKIGFQRFSEEFKFQILSALQDILMAIMHLAEAILFLISICYRLVLRMGAPIAFVLAIFPGFTQNIASWFGSYINYTLMPTVAALYSSIAFAASDAYLNAYDPAAAVQSGGAEAQQPEYLGLAYIALLVMFLIGYFQVPSMTNMLVTVGGVGAMVQGATRMANQTLGSATSSVAKGTAGASTRILRDTGRASLDGLGNIPKNVSAGVQQGSNKGATYGPQGKVVGGVIGGVGGLAKSTIGATAIGALKATKQEGKRQRNRLDSKINRL</sequence>
<name>A0A7U4E8U4_RUNSL</name>
<feature type="transmembrane region" description="Helical" evidence="2">
    <location>
        <begin position="176"/>
        <end position="198"/>
    </location>
</feature>
<dbReference type="Proteomes" id="UP000000493">
    <property type="component" value="Plasmid pRUNSL02"/>
</dbReference>
<keyword evidence="5" id="KW-1185">Reference proteome</keyword>
<evidence type="ECO:0000313" key="5">
    <source>
        <dbReference type="Proteomes" id="UP000000493"/>
    </source>
</evidence>
<reference evidence="4 5" key="2">
    <citation type="journal article" date="2012" name="Stand. Genomic Sci.">
        <title>Complete genome sequence of the aquatic bacterium Runella slithyformis type strain (LSU 4(T)).</title>
        <authorList>
            <person name="Copeland A."/>
            <person name="Zhang X."/>
            <person name="Misra M."/>
            <person name="Lapidus A."/>
            <person name="Nolan M."/>
            <person name="Lucas S."/>
            <person name="Deshpande S."/>
            <person name="Cheng J.F."/>
            <person name="Tapia R."/>
            <person name="Goodwin L.A."/>
            <person name="Pitluck S."/>
            <person name="Liolios K."/>
            <person name="Pagani I."/>
            <person name="Ivanova N."/>
            <person name="Mikhailova N."/>
            <person name="Pati A."/>
            <person name="Chen A."/>
            <person name="Palaniappan K."/>
            <person name="Land M."/>
            <person name="Hauser L."/>
            <person name="Pan C."/>
            <person name="Jeffries C.D."/>
            <person name="Detter J.C."/>
            <person name="Brambilla E.M."/>
            <person name="Rohde M."/>
            <person name="Djao O.D."/>
            <person name="Goker M."/>
            <person name="Sikorski J."/>
            <person name="Tindall B.J."/>
            <person name="Woyke T."/>
            <person name="Bristow J."/>
            <person name="Eisen J.A."/>
            <person name="Markowitz V."/>
            <person name="Hugenholtz P."/>
            <person name="Kyrpides N.C."/>
            <person name="Klenk H.P."/>
            <person name="Mavromatis K."/>
        </authorList>
    </citation>
    <scope>NUCLEOTIDE SEQUENCE [LARGE SCALE GENOMIC DNA]</scope>
    <source>
        <strain evidence="5">ATCC 29530 / DSM 19594 / LMG 11500 / NCIMB 11436 / LSU 4</strain>
    </source>
</reference>
<keyword evidence="4" id="KW-0614">Plasmid</keyword>
<feature type="domain" description="Conjugative transposon TraJ C-terminal" evidence="3">
    <location>
        <begin position="7"/>
        <end position="345"/>
    </location>
</feature>
<keyword evidence="2" id="KW-0812">Transmembrane</keyword>
<dbReference type="EMBL" id="CP002861">
    <property type="protein sequence ID" value="AEI52031.1"/>
    <property type="molecule type" value="Genomic_DNA"/>
</dbReference>
<dbReference type="AlphaFoldDB" id="A0A7U4E8U4"/>
<reference evidence="5" key="1">
    <citation type="submission" date="2011-06" db="EMBL/GenBank/DDBJ databases">
        <title>The complete genome of plasmid 2 of Runella slithyformis DSM 19594.</title>
        <authorList>
            <consortium name="US DOE Joint Genome Institute (JGI-PGF)"/>
            <person name="Lucas S."/>
            <person name="Han J."/>
            <person name="Lapidus A."/>
            <person name="Bruce D."/>
            <person name="Goodwin L."/>
            <person name="Pitluck S."/>
            <person name="Peters L."/>
            <person name="Kyrpides N."/>
            <person name="Mavromatis K."/>
            <person name="Ivanova N."/>
            <person name="Ovchinnikova G."/>
            <person name="Zhang X."/>
            <person name="Misra M."/>
            <person name="Detter J.C."/>
            <person name="Tapia R."/>
            <person name="Han C."/>
            <person name="Land M."/>
            <person name="Hauser L."/>
            <person name="Markowitz V."/>
            <person name="Cheng J.-F."/>
            <person name="Hugenholtz P."/>
            <person name="Woyke T."/>
            <person name="Wu D."/>
            <person name="Tindall B."/>
            <person name="Faehrich R."/>
            <person name="Brambilla E."/>
            <person name="Klenk H.-P."/>
            <person name="Eisen J.A."/>
        </authorList>
    </citation>
    <scope>NUCLEOTIDE SEQUENCE [LARGE SCALE GENOMIC DNA]</scope>
    <source>
        <strain evidence="5">ATCC 29530 / DSM 19594 / LMG 11500 / NCIMB 11436 / LSU 4</strain>
        <plasmid evidence="5">pRUNSL02</plasmid>
    </source>
</reference>
<feature type="region of interest" description="Disordered" evidence="1">
    <location>
        <begin position="402"/>
        <end position="421"/>
    </location>
</feature>
<dbReference type="InterPro" id="IPR012424">
    <property type="entry name" value="Conjugative_transposon_TraJ_C"/>
</dbReference>
<keyword evidence="2" id="KW-1133">Transmembrane helix</keyword>
<evidence type="ECO:0000259" key="3">
    <source>
        <dbReference type="Pfam" id="PF07863"/>
    </source>
</evidence>
<dbReference type="RefSeq" id="WP_013931213.1">
    <property type="nucleotide sequence ID" value="NC_015704.1"/>
</dbReference>
<keyword evidence="2" id="KW-0472">Membrane</keyword>
<protein>
    <recommendedName>
        <fullName evidence="3">Conjugative transposon TraJ C-terminal domain-containing protein</fullName>
    </recommendedName>
</protein>
<feature type="transmembrane region" description="Helical" evidence="2">
    <location>
        <begin position="230"/>
        <end position="251"/>
    </location>
</feature>
<evidence type="ECO:0000256" key="2">
    <source>
        <dbReference type="SAM" id="Phobius"/>
    </source>
</evidence>
<feature type="transmembrane region" description="Helical" evidence="2">
    <location>
        <begin position="205"/>
        <end position="224"/>
    </location>
</feature>
<accession>A0A7U4E8U4</accession>
<feature type="transmembrane region" description="Helical" evidence="2">
    <location>
        <begin position="272"/>
        <end position="291"/>
    </location>
</feature>